<evidence type="ECO:0000256" key="6">
    <source>
        <dbReference type="SAM" id="SignalP"/>
    </source>
</evidence>
<dbReference type="PROSITE" id="PS50847">
    <property type="entry name" value="GRAM_POS_ANCHORING"/>
    <property type="match status" value="1"/>
</dbReference>
<keyword evidence="5" id="KW-1133">Transmembrane helix</keyword>
<evidence type="ECO:0000256" key="5">
    <source>
        <dbReference type="SAM" id="Phobius"/>
    </source>
</evidence>
<evidence type="ECO:0000256" key="2">
    <source>
        <dbReference type="ARBA" id="ARBA00022525"/>
    </source>
</evidence>
<evidence type="ECO:0000313" key="9">
    <source>
        <dbReference type="Proteomes" id="UP000316988"/>
    </source>
</evidence>
<dbReference type="OrthoDB" id="9763188at2"/>
<organism evidence="8 9">
    <name type="scientific">Aeromicrobium piscarium</name>
    <dbReference type="NCBI Taxonomy" id="2590901"/>
    <lineage>
        <taxon>Bacteria</taxon>
        <taxon>Bacillati</taxon>
        <taxon>Actinomycetota</taxon>
        <taxon>Actinomycetes</taxon>
        <taxon>Propionibacteriales</taxon>
        <taxon>Nocardioidaceae</taxon>
        <taxon>Aeromicrobium</taxon>
    </lineage>
</organism>
<keyword evidence="5" id="KW-0812">Transmembrane</keyword>
<keyword evidence="4" id="KW-0572">Peptidoglycan-anchor</keyword>
<feature type="chain" id="PRO_5022003093" evidence="6">
    <location>
        <begin position="32"/>
        <end position="624"/>
    </location>
</feature>
<protein>
    <submittedName>
        <fullName evidence="8">LPXTG cell wall anchor domain-containing protein</fullName>
    </submittedName>
</protein>
<dbReference type="Proteomes" id="UP000316988">
    <property type="component" value="Unassembled WGS sequence"/>
</dbReference>
<dbReference type="EMBL" id="VLNT01000010">
    <property type="protein sequence ID" value="TSD62196.1"/>
    <property type="molecule type" value="Genomic_DNA"/>
</dbReference>
<evidence type="ECO:0000259" key="7">
    <source>
        <dbReference type="PROSITE" id="PS50847"/>
    </source>
</evidence>
<evidence type="ECO:0000256" key="1">
    <source>
        <dbReference type="ARBA" id="ARBA00022512"/>
    </source>
</evidence>
<keyword evidence="9" id="KW-1185">Reference proteome</keyword>
<keyword evidence="2" id="KW-0964">Secreted</keyword>
<dbReference type="InterPro" id="IPR019931">
    <property type="entry name" value="LPXTG_anchor"/>
</dbReference>
<gene>
    <name evidence="8" type="ORF">FNM00_12660</name>
</gene>
<dbReference type="NCBIfam" id="TIGR01167">
    <property type="entry name" value="LPXTG_anchor"/>
    <property type="match status" value="1"/>
</dbReference>
<feature type="signal peptide" evidence="6">
    <location>
        <begin position="1"/>
        <end position="31"/>
    </location>
</feature>
<comment type="caution">
    <text evidence="8">The sequence shown here is derived from an EMBL/GenBank/DDBJ whole genome shotgun (WGS) entry which is preliminary data.</text>
</comment>
<evidence type="ECO:0000256" key="3">
    <source>
        <dbReference type="ARBA" id="ARBA00022729"/>
    </source>
</evidence>
<dbReference type="AlphaFoldDB" id="A0A554S7B6"/>
<accession>A0A554S7B6</accession>
<keyword evidence="5" id="KW-0472">Membrane</keyword>
<reference evidence="8 9" key="1">
    <citation type="submission" date="2019-07" db="EMBL/GenBank/DDBJ databases">
        <authorList>
            <person name="Zhao L.H."/>
        </authorList>
    </citation>
    <scope>NUCLEOTIDE SEQUENCE [LARGE SCALE GENOMIC DNA]</scope>
    <source>
        <strain evidence="8 9">Co35</strain>
    </source>
</reference>
<keyword evidence="1" id="KW-0134">Cell wall</keyword>
<name>A0A554S7B6_9ACTN</name>
<evidence type="ECO:0000256" key="4">
    <source>
        <dbReference type="ARBA" id="ARBA00023088"/>
    </source>
</evidence>
<sequence>MRTNVRRRARRAIAGGLFAVMLAGGVTPAVAETVVDPVVEAEDVQPQPLEEPVEQEIAPVDEEAEGEYVPVVPEAEQEAGPVVEEVTESEAPQAERLKPFAADPPQATLAQSTLSATKARSLNEGAGLSVGVGPHPEPGEYRILVDGEEQTLGTAGEGGQLTWRTLPRTPGTYEVVVRAPSSELSDPVTLTIVADPVVVTPGFTNDRIVQHRGYQIEAEGFAPDEPVSVTALHGFTYTNGKADSAGKLRFYINAQSEASSLGEAPILTLESPTRKVEQVVERRDPSFQVPQRVSLLDLFFEDVVITGENLPEEFPVTLEIDGEEIDTVRVAGGRVEFWVPGYLEVGDHEVRIYDHVGVLRESTLEIVDAEFETDLTSNIAGRWLDRATHARHGFDVRIEGIEPGSYGFVALLDAEGDPLAITDAEADEDGAVVLELPGEFFEEVEAGDYTVEALFFAEMPMLMSVTPMAAPTVQFLLDDFVLTDLSVDAPETVTQQQLTDGVLVGGMGFQPGEPVTIVVNDLVAGEQLAGADTGVELGLPASIPAGKAEILLVSEAGHVSTAVTVVDAPVAPSADDEPAAAVKPAAVRGRLPATGAEVSGGLLASAALLVLAGAAVLSRQRRRI</sequence>
<proteinExistence type="predicted"/>
<feature type="domain" description="Gram-positive cocci surface proteins LPxTG" evidence="7">
    <location>
        <begin position="591"/>
        <end position="624"/>
    </location>
</feature>
<feature type="transmembrane region" description="Helical" evidence="5">
    <location>
        <begin position="598"/>
        <end position="617"/>
    </location>
</feature>
<dbReference type="RefSeq" id="WP_143913911.1">
    <property type="nucleotide sequence ID" value="NZ_VLNT01000010.1"/>
</dbReference>
<keyword evidence="3 6" id="KW-0732">Signal</keyword>
<evidence type="ECO:0000313" key="8">
    <source>
        <dbReference type="EMBL" id="TSD62196.1"/>
    </source>
</evidence>